<evidence type="ECO:0000256" key="1">
    <source>
        <dbReference type="SAM" id="MobiDB-lite"/>
    </source>
</evidence>
<dbReference type="OrthoDB" id="8482095at2"/>
<gene>
    <name evidence="3" type="ORF">SAMN05444170_0042</name>
</gene>
<dbReference type="Proteomes" id="UP000184096">
    <property type="component" value="Chromosome I"/>
</dbReference>
<keyword evidence="2" id="KW-0472">Membrane</keyword>
<accession>A0A1M7SR15</accession>
<name>A0A1M7SR15_9BRAD</name>
<dbReference type="AlphaFoldDB" id="A0A1M7SR15"/>
<keyword evidence="2" id="KW-1133">Transmembrane helix</keyword>
<evidence type="ECO:0000313" key="3">
    <source>
        <dbReference type="EMBL" id="SHN60820.1"/>
    </source>
</evidence>
<feature type="region of interest" description="Disordered" evidence="1">
    <location>
        <begin position="1"/>
        <end position="20"/>
    </location>
</feature>
<keyword evidence="2" id="KW-0812">Transmembrane</keyword>
<organism evidence="3 4">
    <name type="scientific">Bradyrhizobium erythrophlei</name>
    <dbReference type="NCBI Taxonomy" id="1437360"/>
    <lineage>
        <taxon>Bacteria</taxon>
        <taxon>Pseudomonadati</taxon>
        <taxon>Pseudomonadota</taxon>
        <taxon>Alphaproteobacteria</taxon>
        <taxon>Hyphomicrobiales</taxon>
        <taxon>Nitrobacteraceae</taxon>
        <taxon>Bradyrhizobium</taxon>
    </lineage>
</organism>
<protein>
    <submittedName>
        <fullName evidence="3">Uncharacterized protein</fullName>
    </submittedName>
</protein>
<keyword evidence="4" id="KW-1185">Reference proteome</keyword>
<feature type="compositionally biased region" description="Polar residues" evidence="1">
    <location>
        <begin position="51"/>
        <end position="60"/>
    </location>
</feature>
<feature type="region of interest" description="Disordered" evidence="1">
    <location>
        <begin position="33"/>
        <end position="60"/>
    </location>
</feature>
<evidence type="ECO:0000313" key="4">
    <source>
        <dbReference type="Proteomes" id="UP000184096"/>
    </source>
</evidence>
<dbReference type="RefSeq" id="WP_072815735.1">
    <property type="nucleotide sequence ID" value="NZ_LT670849.1"/>
</dbReference>
<reference evidence="4" key="1">
    <citation type="submission" date="2016-11" db="EMBL/GenBank/DDBJ databases">
        <authorList>
            <person name="Varghese N."/>
            <person name="Submissions S."/>
        </authorList>
    </citation>
    <scope>NUCLEOTIDE SEQUENCE [LARGE SCALE GENOMIC DNA]</scope>
    <source>
        <strain evidence="4">GAS401</strain>
    </source>
</reference>
<sequence>MTTADNNGPKPAANPPAFLVGSRPSFLEVVASHSSFKDRHAEQEKQEQPETESSLPEVNPLMGSTTRLEQFAKWSMAATLVSIFCTAWIAWSIYELHDFALRQAKSVSDSIEVSRYAILAANRRAEATEKNYDLAAETSRNQLRAYVSVLGISTQNAFEKNMASSLNYKNVGQTPALGLKTLVDAVIIPSAGSDIKPPRAYSASYNADSEPTVALGGGIAASDPITRTFKEAELEEFRAGTKLYLVWGAIYYSDVFGKNHYTRFCRYFKNGELSRWLLCQTGNDSN</sequence>
<proteinExistence type="predicted"/>
<evidence type="ECO:0000256" key="2">
    <source>
        <dbReference type="SAM" id="Phobius"/>
    </source>
</evidence>
<feature type="transmembrane region" description="Helical" evidence="2">
    <location>
        <begin position="74"/>
        <end position="94"/>
    </location>
</feature>
<feature type="compositionally biased region" description="Basic and acidic residues" evidence="1">
    <location>
        <begin position="35"/>
        <end position="48"/>
    </location>
</feature>
<dbReference type="EMBL" id="LT670849">
    <property type="protein sequence ID" value="SHN60820.1"/>
    <property type="molecule type" value="Genomic_DNA"/>
</dbReference>
<feature type="compositionally biased region" description="Low complexity" evidence="1">
    <location>
        <begin position="1"/>
        <end position="17"/>
    </location>
</feature>